<evidence type="ECO:0000256" key="10">
    <source>
        <dbReference type="ARBA" id="ARBA00023004"/>
    </source>
</evidence>
<evidence type="ECO:0000256" key="12">
    <source>
        <dbReference type="ARBA" id="ARBA00023244"/>
    </source>
</evidence>
<keyword evidence="7 15" id="KW-0949">S-adenosyl-L-methionine</keyword>
<feature type="domain" description="Radical SAM core" evidence="18">
    <location>
        <begin position="71"/>
        <end position="310"/>
    </location>
</feature>
<dbReference type="Proteomes" id="UP000198575">
    <property type="component" value="Unassembled WGS sequence"/>
</dbReference>
<dbReference type="InterPro" id="IPR004558">
    <property type="entry name" value="Coprogen_oxidase_HemN"/>
</dbReference>
<keyword evidence="5 15" id="KW-0004">4Fe-4S</keyword>
<evidence type="ECO:0000256" key="15">
    <source>
        <dbReference type="PIRNR" id="PIRNR000167"/>
    </source>
</evidence>
<feature type="binding site" evidence="17">
    <location>
        <position position="93"/>
    </location>
    <ligand>
        <name>[4Fe-4S] cluster</name>
        <dbReference type="ChEBI" id="CHEBI:49883"/>
        <note>4Fe-4S-S-AdoMet</note>
    </ligand>
</feature>
<evidence type="ECO:0000256" key="13">
    <source>
        <dbReference type="ARBA" id="ARBA00024295"/>
    </source>
</evidence>
<accession>A0A1I5ADI9</accession>
<dbReference type="GO" id="GO:0006782">
    <property type="term" value="P:protoporphyrinogen IX biosynthetic process"/>
    <property type="evidence" value="ECO:0007669"/>
    <property type="project" value="UniProtKB-UniPathway"/>
</dbReference>
<feature type="binding site" evidence="16">
    <location>
        <begin position="138"/>
        <end position="139"/>
    </location>
    <ligand>
        <name>S-adenosyl-L-methionine</name>
        <dbReference type="ChEBI" id="CHEBI:59789"/>
        <label>2</label>
    </ligand>
</feature>
<evidence type="ECO:0000256" key="2">
    <source>
        <dbReference type="ARBA" id="ARBA00004785"/>
    </source>
</evidence>
<evidence type="ECO:0000256" key="3">
    <source>
        <dbReference type="ARBA" id="ARBA00005493"/>
    </source>
</evidence>
<dbReference type="InterPro" id="IPR034505">
    <property type="entry name" value="Coproporphyrinogen-III_oxidase"/>
</dbReference>
<comment type="subunit">
    <text evidence="4">Monomer.</text>
</comment>
<sequence>MGAAMPRQDSPMATQTLIHPQLARAPVFDAELIARYDINGPRYTSYPTAPHFHERFSEADLRSIAHASNEDPIPRALSVYVHIPFCLSPCFYCGCTRIITRDRGRADGYLEHLLREIEMTAPMFDADRPVNQLHLGGGTPNFLDAGQMRRLLDGLTKGFTLSDAPEREFGIEVDPRYCDADTVRMLAEVGFNRISLGIQDFDSDVQQAVNRVQSVEQTRAVVEAAREHGFRSVSVDLIHGLPKQTTEKFAKTLEHVIALHPDRVATYSYAHMPERFRAQNQINAADLPDAATRLALIGQTTDTLIRAGYRYIGLDHFALPEDDLSRAQRLGTMQRNFQGYSTHGDCDLIGLGMSSIGHVGRSFHQNARTLLEYYAAIDDGHLPVRRGMFLTDDDLVRADVIQQLMCHGDLDMEAFQQRYGVAFREYFADELVRLAALQKDGLVDILPQGLQVTSRGRFLLRIIAMCFDAYLGKDRGMPGANPPSYSKAL</sequence>
<feature type="binding site" evidence="16">
    <location>
        <begin position="92"/>
        <end position="94"/>
    </location>
    <ligand>
        <name>S-adenosyl-L-methionine</name>
        <dbReference type="ChEBI" id="CHEBI:59789"/>
        <label>2</label>
    </ligand>
</feature>
<dbReference type="GO" id="GO:0051989">
    <property type="term" value="F:coproporphyrinogen dehydrogenase activity"/>
    <property type="evidence" value="ECO:0007669"/>
    <property type="project" value="UniProtKB-EC"/>
</dbReference>
<dbReference type="SFLD" id="SFLDS00029">
    <property type="entry name" value="Radical_SAM"/>
    <property type="match status" value="1"/>
</dbReference>
<feature type="binding site" evidence="17">
    <location>
        <position position="90"/>
    </location>
    <ligand>
        <name>[4Fe-4S] cluster</name>
        <dbReference type="ChEBI" id="CHEBI:49883"/>
        <note>4Fe-4S-S-AdoMet</note>
    </ligand>
</feature>
<dbReference type="SFLD" id="SFLDG01065">
    <property type="entry name" value="anaerobic_coproporphyrinogen-I"/>
    <property type="match status" value="1"/>
</dbReference>
<dbReference type="PANTHER" id="PTHR13932:SF6">
    <property type="entry name" value="OXYGEN-INDEPENDENT COPROPORPHYRINOGEN III OXIDASE"/>
    <property type="match status" value="1"/>
</dbReference>
<evidence type="ECO:0000256" key="17">
    <source>
        <dbReference type="PIRSR" id="PIRSR000167-2"/>
    </source>
</evidence>
<evidence type="ECO:0000313" key="20">
    <source>
        <dbReference type="Proteomes" id="UP000198575"/>
    </source>
</evidence>
<feature type="binding site" evidence="16">
    <location>
        <position position="270"/>
    </location>
    <ligand>
        <name>S-adenosyl-L-methionine</name>
        <dbReference type="ChEBI" id="CHEBI:59789"/>
        <label>2</label>
    </ligand>
</feature>
<keyword evidence="9 15" id="KW-0560">Oxidoreductase</keyword>
<keyword evidence="8 15" id="KW-0479">Metal-binding</keyword>
<evidence type="ECO:0000256" key="1">
    <source>
        <dbReference type="ARBA" id="ARBA00004496"/>
    </source>
</evidence>
<dbReference type="Pfam" id="PF06969">
    <property type="entry name" value="HemN_C"/>
    <property type="match status" value="1"/>
</dbReference>
<organism evidence="19 20">
    <name type="scientific">Dokdonella immobilis</name>
    <dbReference type="NCBI Taxonomy" id="578942"/>
    <lineage>
        <taxon>Bacteria</taxon>
        <taxon>Pseudomonadati</taxon>
        <taxon>Pseudomonadota</taxon>
        <taxon>Gammaproteobacteria</taxon>
        <taxon>Lysobacterales</taxon>
        <taxon>Rhodanobacteraceae</taxon>
        <taxon>Dokdonella</taxon>
    </lineage>
</organism>
<dbReference type="STRING" id="578942.SAMN05216289_1368"/>
<dbReference type="PANTHER" id="PTHR13932">
    <property type="entry name" value="COPROPORPHYRINIGEN III OXIDASE"/>
    <property type="match status" value="1"/>
</dbReference>
<dbReference type="EC" id="1.3.98.3" evidence="15"/>
<dbReference type="Gene3D" id="1.10.10.920">
    <property type="match status" value="1"/>
</dbReference>
<comment type="function">
    <text evidence="13">Involved in the heme biosynthesis. Catalyzes the anaerobic oxidative decarboxylation of propionate groups of rings A and B of coproporphyrinogen III to yield the vinyl groups in protoporphyrinogen IX.</text>
</comment>
<comment type="subcellular location">
    <subcellularLocation>
        <location evidence="1 15">Cytoplasm</location>
    </subcellularLocation>
</comment>
<evidence type="ECO:0000256" key="16">
    <source>
        <dbReference type="PIRSR" id="PIRSR000167-1"/>
    </source>
</evidence>
<dbReference type="InterPro" id="IPR058240">
    <property type="entry name" value="rSAM_sf"/>
</dbReference>
<comment type="catalytic activity">
    <reaction evidence="14 15">
        <text>coproporphyrinogen III + 2 S-adenosyl-L-methionine = protoporphyrinogen IX + 2 5'-deoxyadenosine + 2 L-methionine + 2 CO2</text>
        <dbReference type="Rhea" id="RHEA:15425"/>
        <dbReference type="ChEBI" id="CHEBI:16526"/>
        <dbReference type="ChEBI" id="CHEBI:17319"/>
        <dbReference type="ChEBI" id="CHEBI:57307"/>
        <dbReference type="ChEBI" id="CHEBI:57309"/>
        <dbReference type="ChEBI" id="CHEBI:57844"/>
        <dbReference type="ChEBI" id="CHEBI:59789"/>
        <dbReference type="EC" id="1.3.98.3"/>
    </reaction>
</comment>
<feature type="binding site" evidence="16">
    <location>
        <position position="356"/>
    </location>
    <ligand>
        <name>S-adenosyl-L-methionine</name>
        <dbReference type="ChEBI" id="CHEBI:59789"/>
        <label>1</label>
    </ligand>
</feature>
<evidence type="ECO:0000313" key="19">
    <source>
        <dbReference type="EMBL" id="SFN60516.1"/>
    </source>
</evidence>
<feature type="binding site" evidence="16">
    <location>
        <position position="199"/>
    </location>
    <ligand>
        <name>S-adenosyl-L-methionine</name>
        <dbReference type="ChEBI" id="CHEBI:59789"/>
        <label>2</label>
    </ligand>
</feature>
<dbReference type="UniPathway" id="UPA00251">
    <property type="reaction ID" value="UER00323"/>
</dbReference>
<comment type="cofactor">
    <cofactor evidence="15 17">
        <name>[4Fe-4S] cluster</name>
        <dbReference type="ChEBI" id="CHEBI:49883"/>
    </cofactor>
    <text evidence="15 17">Binds 1 [4Fe-4S] cluster. The cluster is coordinated with 3 cysteines and an exchangeable S-adenosyl-L-methionine.</text>
</comment>
<feature type="binding site" evidence="16">
    <location>
        <position position="137"/>
    </location>
    <ligand>
        <name>S-adenosyl-L-methionine</name>
        <dbReference type="ChEBI" id="CHEBI:59789"/>
        <label>1</label>
    </ligand>
</feature>
<dbReference type="PROSITE" id="PS51918">
    <property type="entry name" value="RADICAL_SAM"/>
    <property type="match status" value="1"/>
</dbReference>
<evidence type="ECO:0000256" key="5">
    <source>
        <dbReference type="ARBA" id="ARBA00022485"/>
    </source>
</evidence>
<protein>
    <recommendedName>
        <fullName evidence="15">Coproporphyrinogen-III oxidase</fullName>
        <ecNumber evidence="15">1.3.98.3</ecNumber>
    </recommendedName>
</protein>
<dbReference type="SMART" id="SM00729">
    <property type="entry name" value="Elp3"/>
    <property type="match status" value="1"/>
</dbReference>
<dbReference type="Gene3D" id="3.80.30.20">
    <property type="entry name" value="tm_1862 like domain"/>
    <property type="match status" value="1"/>
</dbReference>
<dbReference type="GO" id="GO:0046872">
    <property type="term" value="F:metal ion binding"/>
    <property type="evidence" value="ECO:0007669"/>
    <property type="project" value="UniProtKB-KW"/>
</dbReference>
<evidence type="ECO:0000259" key="18">
    <source>
        <dbReference type="PROSITE" id="PS51918"/>
    </source>
</evidence>
<gene>
    <name evidence="19" type="ORF">SAMN05216289_1368</name>
</gene>
<feature type="binding site" evidence="16">
    <location>
        <position position="80"/>
    </location>
    <ligand>
        <name>S-adenosyl-L-methionine</name>
        <dbReference type="ChEBI" id="CHEBI:59789"/>
        <label>1</label>
    </ligand>
</feature>
<keyword evidence="6 15" id="KW-0963">Cytoplasm</keyword>
<dbReference type="PIRSF" id="PIRSF000167">
    <property type="entry name" value="HemN"/>
    <property type="match status" value="1"/>
</dbReference>
<dbReference type="FunFam" id="1.10.10.920:FF:000001">
    <property type="entry name" value="Coproporphyrinogen-III oxidase"/>
    <property type="match status" value="1"/>
</dbReference>
<feature type="binding site" evidence="16">
    <location>
        <position position="172"/>
    </location>
    <ligand>
        <name>S-adenosyl-L-methionine</name>
        <dbReference type="ChEBI" id="CHEBI:59789"/>
        <label>2</label>
    </ligand>
</feature>
<dbReference type="GO" id="GO:0051539">
    <property type="term" value="F:4 iron, 4 sulfur cluster binding"/>
    <property type="evidence" value="ECO:0007669"/>
    <property type="project" value="UniProtKB-KW"/>
</dbReference>
<dbReference type="SUPFAM" id="SSF102114">
    <property type="entry name" value="Radical SAM enzymes"/>
    <property type="match status" value="1"/>
</dbReference>
<dbReference type="EMBL" id="FOVF01000036">
    <property type="protein sequence ID" value="SFN60516.1"/>
    <property type="molecule type" value="Genomic_DNA"/>
</dbReference>
<proteinExistence type="inferred from homology"/>
<keyword evidence="10 15" id="KW-0408">Iron</keyword>
<name>A0A1I5ADI9_9GAMM</name>
<evidence type="ECO:0000256" key="4">
    <source>
        <dbReference type="ARBA" id="ARBA00011245"/>
    </source>
</evidence>
<feature type="binding site" evidence="16">
    <location>
        <position position="236"/>
    </location>
    <ligand>
        <name>S-adenosyl-L-methionine</name>
        <dbReference type="ChEBI" id="CHEBI:59789"/>
        <label>2</label>
    </ligand>
</feature>
<dbReference type="AlphaFoldDB" id="A0A1I5ADI9"/>
<dbReference type="GO" id="GO:0005737">
    <property type="term" value="C:cytoplasm"/>
    <property type="evidence" value="ECO:0007669"/>
    <property type="project" value="UniProtKB-SubCell"/>
</dbReference>
<dbReference type="InterPro" id="IPR007197">
    <property type="entry name" value="rSAM"/>
</dbReference>
<evidence type="ECO:0000256" key="6">
    <source>
        <dbReference type="ARBA" id="ARBA00022490"/>
    </source>
</evidence>
<evidence type="ECO:0000256" key="11">
    <source>
        <dbReference type="ARBA" id="ARBA00023014"/>
    </source>
</evidence>
<evidence type="ECO:0000256" key="9">
    <source>
        <dbReference type="ARBA" id="ARBA00023002"/>
    </source>
</evidence>
<dbReference type="InterPro" id="IPR006638">
    <property type="entry name" value="Elp3/MiaA/NifB-like_rSAM"/>
</dbReference>
<dbReference type="NCBIfam" id="TIGR00538">
    <property type="entry name" value="hemN"/>
    <property type="match status" value="1"/>
</dbReference>
<evidence type="ECO:0000256" key="14">
    <source>
        <dbReference type="ARBA" id="ARBA00048321"/>
    </source>
</evidence>
<dbReference type="Pfam" id="PF04055">
    <property type="entry name" value="Radical_SAM"/>
    <property type="match status" value="1"/>
</dbReference>
<dbReference type="InterPro" id="IPR023404">
    <property type="entry name" value="rSAM_horseshoe"/>
</dbReference>
<feature type="binding site" evidence="17">
    <location>
        <position position="86"/>
    </location>
    <ligand>
        <name>[4Fe-4S] cluster</name>
        <dbReference type="ChEBI" id="CHEBI:49883"/>
        <note>4Fe-4S-S-AdoMet</note>
    </ligand>
</feature>
<comment type="similarity">
    <text evidence="3 15">Belongs to the anaerobic coproporphyrinogen-III oxidase family.</text>
</comment>
<reference evidence="19 20" key="1">
    <citation type="submission" date="2016-10" db="EMBL/GenBank/DDBJ databases">
        <authorList>
            <person name="de Groot N.N."/>
        </authorList>
    </citation>
    <scope>NUCLEOTIDE SEQUENCE [LARGE SCALE GENOMIC DNA]</scope>
    <source>
        <strain evidence="19 20">CGMCC 1.7659</strain>
    </source>
</reference>
<keyword evidence="20" id="KW-1185">Reference proteome</keyword>
<feature type="binding site" evidence="16">
    <location>
        <position position="211"/>
    </location>
    <ligand>
        <name>S-adenosyl-L-methionine</name>
        <dbReference type="ChEBI" id="CHEBI:59789"/>
        <label>2</label>
    </ligand>
</feature>
<keyword evidence="11 15" id="KW-0411">Iron-sulfur</keyword>
<keyword evidence="12 15" id="KW-0627">Porphyrin biosynthesis</keyword>
<evidence type="ECO:0000256" key="8">
    <source>
        <dbReference type="ARBA" id="ARBA00022723"/>
    </source>
</evidence>
<evidence type="ECO:0000256" key="7">
    <source>
        <dbReference type="ARBA" id="ARBA00022691"/>
    </source>
</evidence>
<comment type="pathway">
    <text evidence="2 15">Porphyrin-containing compound metabolism; protoporphyrin-IX biosynthesis; protoporphyrinogen-IX from coproporphyrinogen-III (AdoMet route): step 1/1.</text>
</comment>
<dbReference type="GO" id="GO:0004109">
    <property type="term" value="F:coproporphyrinogen oxidase activity"/>
    <property type="evidence" value="ECO:0007669"/>
    <property type="project" value="InterPro"/>
</dbReference>
<dbReference type="InterPro" id="IPR010723">
    <property type="entry name" value="HemN_C"/>
</dbReference>